<dbReference type="EMBL" id="WKPI01000004">
    <property type="protein sequence ID" value="MSC32292.1"/>
    <property type="molecule type" value="Genomic_DNA"/>
</dbReference>
<evidence type="ECO:0000313" key="1">
    <source>
        <dbReference type="EMBL" id="MSA88745.1"/>
    </source>
</evidence>
<accession>A0A6N7S530</accession>
<evidence type="ECO:0000313" key="2">
    <source>
        <dbReference type="EMBL" id="MSC32292.1"/>
    </source>
</evidence>
<dbReference type="AlphaFoldDB" id="A0A6N7S530"/>
<organism evidence="1 3">
    <name type="scientific">Holdemania massiliensis</name>
    <dbReference type="NCBI Taxonomy" id="1468449"/>
    <lineage>
        <taxon>Bacteria</taxon>
        <taxon>Bacillati</taxon>
        <taxon>Bacillota</taxon>
        <taxon>Erysipelotrichia</taxon>
        <taxon>Erysipelotrichales</taxon>
        <taxon>Erysipelotrichaceae</taxon>
        <taxon>Holdemania</taxon>
    </lineage>
</organism>
<name>A0A6N7S530_9FIRM</name>
<dbReference type="EMBL" id="WKPJ01000005">
    <property type="protein sequence ID" value="MSA88745.1"/>
    <property type="molecule type" value="Genomic_DNA"/>
</dbReference>
<dbReference type="Proteomes" id="UP000480929">
    <property type="component" value="Unassembled WGS sequence"/>
</dbReference>
<dbReference type="RefSeq" id="WP_020225494.1">
    <property type="nucleotide sequence ID" value="NZ_CABKSC010000003.1"/>
</dbReference>
<dbReference type="Proteomes" id="UP000433575">
    <property type="component" value="Unassembled WGS sequence"/>
</dbReference>
<keyword evidence="4" id="KW-1185">Reference proteome</keyword>
<evidence type="ECO:0000313" key="4">
    <source>
        <dbReference type="Proteomes" id="UP000480929"/>
    </source>
</evidence>
<dbReference type="OrthoDB" id="9801008at2"/>
<dbReference type="GeneID" id="42457286"/>
<reference evidence="3 4" key="1">
    <citation type="journal article" date="2019" name="Nat. Med.">
        <title>A library of human gut bacterial isolates paired with longitudinal multiomics data enables mechanistic microbiome research.</title>
        <authorList>
            <person name="Poyet M."/>
            <person name="Groussin M."/>
            <person name="Gibbons S.M."/>
            <person name="Avila-Pacheco J."/>
            <person name="Jiang X."/>
            <person name="Kearney S.M."/>
            <person name="Perrotta A.R."/>
            <person name="Berdy B."/>
            <person name="Zhao S."/>
            <person name="Lieberman T.D."/>
            <person name="Swanson P.K."/>
            <person name="Smith M."/>
            <person name="Roesemann S."/>
            <person name="Alexander J.E."/>
            <person name="Rich S.A."/>
            <person name="Livny J."/>
            <person name="Vlamakis H."/>
            <person name="Clish C."/>
            <person name="Bullock K."/>
            <person name="Deik A."/>
            <person name="Scott J."/>
            <person name="Pierce K.A."/>
            <person name="Xavier R.J."/>
            <person name="Alm E.J."/>
        </authorList>
    </citation>
    <scope>NUCLEOTIDE SEQUENCE [LARGE SCALE GENOMIC DNA]</scope>
    <source>
        <strain evidence="1 3">BIOML-A4</strain>
        <strain evidence="2 4">BIOML-A5</strain>
    </source>
</reference>
<comment type="caution">
    <text evidence="1">The sequence shown here is derived from an EMBL/GenBank/DDBJ whole genome shotgun (WGS) entry which is preliminary data.</text>
</comment>
<proteinExistence type="predicted"/>
<gene>
    <name evidence="2" type="ORF">GKD88_04070</name>
    <name evidence="1" type="ORF">GKE08_05340</name>
</gene>
<evidence type="ECO:0000313" key="3">
    <source>
        <dbReference type="Proteomes" id="UP000433575"/>
    </source>
</evidence>
<protein>
    <submittedName>
        <fullName evidence="1">DUF3795 domain-containing protein</fullName>
    </submittedName>
</protein>
<sequence>METICGIDCRKCDFKDHCNGCAETNGHPFGGECVAAECYKAGGEKYFSRYKRQLIDEVNSLNIADMPFVTTLCQLSGAYVNLEYTFPNGKKVKLLDDTKIYLGCQVEKSNSDRCYGLVADNDYLLICEYGCNGAEPEIVIYKRR</sequence>